<evidence type="ECO:0000259" key="1">
    <source>
        <dbReference type="Pfam" id="PF13847"/>
    </source>
</evidence>
<dbReference type="VEuPathDB" id="FungiDB:SPPG_04401"/>
<protein>
    <recommendedName>
        <fullName evidence="1">Methyltransferase domain-containing protein</fullName>
    </recommendedName>
</protein>
<dbReference type="InterPro" id="IPR029063">
    <property type="entry name" value="SAM-dependent_MTases_sf"/>
</dbReference>
<feature type="domain" description="Methyltransferase" evidence="1">
    <location>
        <begin position="43"/>
        <end position="168"/>
    </location>
</feature>
<gene>
    <name evidence="2" type="ORF">SPPG_04401</name>
</gene>
<dbReference type="Pfam" id="PF13847">
    <property type="entry name" value="Methyltransf_31"/>
    <property type="match status" value="1"/>
</dbReference>
<name>A0A0L0HG89_SPIPD</name>
<sequence>MTTPDPINAKAWSPSLYGTHGHFVHSKQHTSAIIELLDPQPTDRIFDLGCGDGKLTKRLVTDYNVRSVVGVDASAPMIEAAQVECKEQVESGRIIFEVLDGFDVETSKWVGEGFDKVFSNAALHWMKRDPVAVIRGAHKVLKSGGSFIAEFGGHGNIACVHAALIAALKRRNVPNAENLMLFFPTTNHYAKLLDPYFTPTHLEIIPRPTLLPTDLNGWLSSFATHFLEAVPESDRENVRSEVIEECQPVLCDDEGRWWLDYVRIRVIAIKK</sequence>
<dbReference type="EMBL" id="KQ257456">
    <property type="protein sequence ID" value="KND00057.1"/>
    <property type="molecule type" value="Genomic_DNA"/>
</dbReference>
<organism evidence="2 3">
    <name type="scientific">Spizellomyces punctatus (strain DAOM BR117)</name>
    <dbReference type="NCBI Taxonomy" id="645134"/>
    <lineage>
        <taxon>Eukaryota</taxon>
        <taxon>Fungi</taxon>
        <taxon>Fungi incertae sedis</taxon>
        <taxon>Chytridiomycota</taxon>
        <taxon>Chytridiomycota incertae sedis</taxon>
        <taxon>Chytridiomycetes</taxon>
        <taxon>Spizellomycetales</taxon>
        <taxon>Spizellomycetaceae</taxon>
        <taxon>Spizellomyces</taxon>
    </lineage>
</organism>
<dbReference type="Gene3D" id="3.40.50.150">
    <property type="entry name" value="Vaccinia Virus protein VP39"/>
    <property type="match status" value="1"/>
</dbReference>
<dbReference type="CDD" id="cd02440">
    <property type="entry name" value="AdoMet_MTases"/>
    <property type="match status" value="1"/>
</dbReference>
<keyword evidence="3" id="KW-1185">Reference proteome</keyword>
<dbReference type="GeneID" id="27687852"/>
<dbReference type="PANTHER" id="PTHR43861:SF1">
    <property type="entry name" value="TRANS-ACONITATE 2-METHYLTRANSFERASE"/>
    <property type="match status" value="1"/>
</dbReference>
<dbReference type="OMA" id="WYFPSIG"/>
<evidence type="ECO:0000313" key="3">
    <source>
        <dbReference type="Proteomes" id="UP000053201"/>
    </source>
</evidence>
<dbReference type="OrthoDB" id="6329284at2759"/>
<evidence type="ECO:0000313" key="2">
    <source>
        <dbReference type="EMBL" id="KND00057.1"/>
    </source>
</evidence>
<dbReference type="InParanoid" id="A0A0L0HG89"/>
<dbReference type="InterPro" id="IPR025714">
    <property type="entry name" value="Methyltranfer_dom"/>
</dbReference>
<reference evidence="2 3" key="1">
    <citation type="submission" date="2009-08" db="EMBL/GenBank/DDBJ databases">
        <title>The Genome Sequence of Spizellomyces punctatus strain DAOM BR117.</title>
        <authorList>
            <consortium name="The Broad Institute Genome Sequencing Platform"/>
            <person name="Russ C."/>
            <person name="Cuomo C."/>
            <person name="Shea T."/>
            <person name="Young S.K."/>
            <person name="Zeng Q."/>
            <person name="Koehrsen M."/>
            <person name="Haas B."/>
            <person name="Borodovsky M."/>
            <person name="Guigo R."/>
            <person name="Alvarado L."/>
            <person name="Berlin A."/>
            <person name="Bochicchio J."/>
            <person name="Borenstein D."/>
            <person name="Chapman S."/>
            <person name="Chen Z."/>
            <person name="Engels R."/>
            <person name="Freedman E."/>
            <person name="Gellesch M."/>
            <person name="Goldberg J."/>
            <person name="Griggs A."/>
            <person name="Gujja S."/>
            <person name="Heiman D."/>
            <person name="Hepburn T."/>
            <person name="Howarth C."/>
            <person name="Jen D."/>
            <person name="Larson L."/>
            <person name="Lewis B."/>
            <person name="Mehta T."/>
            <person name="Park D."/>
            <person name="Pearson M."/>
            <person name="Roberts A."/>
            <person name="Saif S."/>
            <person name="Shenoy N."/>
            <person name="Sisk P."/>
            <person name="Stolte C."/>
            <person name="Sykes S."/>
            <person name="Thomson T."/>
            <person name="Walk T."/>
            <person name="White J."/>
            <person name="Yandava C."/>
            <person name="Burger G."/>
            <person name="Gray M.W."/>
            <person name="Holland P.W.H."/>
            <person name="King N."/>
            <person name="Lang F.B.F."/>
            <person name="Roger A.J."/>
            <person name="Ruiz-Trillo I."/>
            <person name="Lander E."/>
            <person name="Nusbaum C."/>
        </authorList>
    </citation>
    <scope>NUCLEOTIDE SEQUENCE [LARGE SCALE GENOMIC DNA]</scope>
    <source>
        <strain evidence="2 3">DAOM BR117</strain>
    </source>
</reference>
<dbReference type="eggNOG" id="ENOG502RZIN">
    <property type="taxonomic scope" value="Eukaryota"/>
</dbReference>
<proteinExistence type="predicted"/>
<accession>A0A0L0HG89</accession>
<dbReference type="SUPFAM" id="SSF53335">
    <property type="entry name" value="S-adenosyl-L-methionine-dependent methyltransferases"/>
    <property type="match status" value="1"/>
</dbReference>
<dbReference type="STRING" id="645134.A0A0L0HG89"/>
<dbReference type="RefSeq" id="XP_016608096.1">
    <property type="nucleotide sequence ID" value="XM_016752640.1"/>
</dbReference>
<dbReference type="AlphaFoldDB" id="A0A0L0HG89"/>
<dbReference type="PANTHER" id="PTHR43861">
    <property type="entry name" value="TRANS-ACONITATE 2-METHYLTRANSFERASE-RELATED"/>
    <property type="match status" value="1"/>
</dbReference>
<dbReference type="Proteomes" id="UP000053201">
    <property type="component" value="Unassembled WGS sequence"/>
</dbReference>